<name>A0A944DJL8_PSEFL</name>
<protein>
    <submittedName>
        <fullName evidence="1">Uncharacterized protein</fullName>
    </submittedName>
</protein>
<evidence type="ECO:0000313" key="1">
    <source>
        <dbReference type="EMBL" id="MBT2327979.1"/>
    </source>
</evidence>
<evidence type="ECO:0000313" key="2">
    <source>
        <dbReference type="Proteomes" id="UP000692896"/>
    </source>
</evidence>
<dbReference type="EMBL" id="JAGGOB010000009">
    <property type="protein sequence ID" value="MBT2327979.1"/>
    <property type="molecule type" value="Genomic_DNA"/>
</dbReference>
<accession>A0A944DJL8</accession>
<organism evidence="1 2">
    <name type="scientific">Pseudomonas fluorescens</name>
    <dbReference type="NCBI Taxonomy" id="294"/>
    <lineage>
        <taxon>Bacteria</taxon>
        <taxon>Pseudomonadati</taxon>
        <taxon>Pseudomonadota</taxon>
        <taxon>Gammaproteobacteria</taxon>
        <taxon>Pseudomonadales</taxon>
        <taxon>Pseudomonadaceae</taxon>
        <taxon>Pseudomonas</taxon>
    </lineage>
</organism>
<reference evidence="1" key="1">
    <citation type="submission" date="2021-03" db="EMBL/GenBank/DDBJ databases">
        <title>Genomic analysis provides insights into the functional capacity of soil bacteria communities inhabiting an altitudinal gradient in the Atacama Desert.</title>
        <authorList>
            <person name="Gonzalez M."/>
            <person name="Maldonado J."/>
            <person name="Maza F."/>
            <person name="Hodar C."/>
            <person name="Cortes M."/>
            <person name="Palma R."/>
            <person name="Andreani C."/>
            <person name="Gaete A."/>
            <person name="Vasquez-Dean J."/>
            <person name="Acuna V."/>
            <person name="Aguado M."/>
            <person name="Mandakovic D."/>
            <person name="Latorre M."/>
            <person name="Orellana A."/>
            <person name="Gutierrez R."/>
            <person name="Montecino M."/>
            <person name="Allende M."/>
            <person name="Maass A."/>
            <person name="Cambiazo V."/>
        </authorList>
    </citation>
    <scope>NUCLEOTIDE SEQUENCE</scope>
    <source>
        <strain evidence="1">ISL-25</strain>
    </source>
</reference>
<sequence length="100" mass="11152">MSEQGLYQKVGQLLLDAGPSEAQKIVVRARLFAGERGQIYLLERAGYLISRFPNKSVPFSSYFPSSEELVERAERVLASGDMEKSPGKRGQIYLIALCLK</sequence>
<dbReference type="AlphaFoldDB" id="A0A944DJL8"/>
<dbReference type="RefSeq" id="WP_214915335.1">
    <property type="nucleotide sequence ID" value="NZ_JAGGNX010000011.1"/>
</dbReference>
<dbReference type="Proteomes" id="UP000692896">
    <property type="component" value="Unassembled WGS sequence"/>
</dbReference>
<proteinExistence type="predicted"/>
<gene>
    <name evidence="1" type="ORF">J7E47_04530</name>
</gene>
<comment type="caution">
    <text evidence="1">The sequence shown here is derived from an EMBL/GenBank/DDBJ whole genome shotgun (WGS) entry which is preliminary data.</text>
</comment>